<dbReference type="OMA" id="CRNWAEF"/>
<reference evidence="4" key="1">
    <citation type="journal article" date="2013" name="Genome Announc.">
        <title>Draft genome sequence of the grapevine dieback fungus Eutypa lata UCR-EL1.</title>
        <authorList>
            <person name="Blanco-Ulate B."/>
            <person name="Rolshausen P.E."/>
            <person name="Cantu D."/>
        </authorList>
    </citation>
    <scope>NUCLEOTIDE SEQUENCE [LARGE SCALE GENOMIC DNA]</scope>
    <source>
        <strain evidence="4">UCR-EL1</strain>
    </source>
</reference>
<keyword evidence="4" id="KW-1185">Reference proteome</keyword>
<evidence type="ECO:0000256" key="1">
    <source>
        <dbReference type="SAM" id="Coils"/>
    </source>
</evidence>
<dbReference type="eggNOG" id="ENOG502SUXG">
    <property type="taxonomic scope" value="Eukaryota"/>
</dbReference>
<feature type="compositionally biased region" description="Basic and acidic residues" evidence="2">
    <location>
        <begin position="303"/>
        <end position="318"/>
    </location>
</feature>
<organism evidence="3 4">
    <name type="scientific">Eutypa lata (strain UCR-EL1)</name>
    <name type="common">Grapevine dieback disease fungus</name>
    <name type="synonym">Eutypa armeniacae</name>
    <dbReference type="NCBI Taxonomy" id="1287681"/>
    <lineage>
        <taxon>Eukaryota</taxon>
        <taxon>Fungi</taxon>
        <taxon>Dikarya</taxon>
        <taxon>Ascomycota</taxon>
        <taxon>Pezizomycotina</taxon>
        <taxon>Sordariomycetes</taxon>
        <taxon>Xylariomycetidae</taxon>
        <taxon>Xylariales</taxon>
        <taxon>Diatrypaceae</taxon>
        <taxon>Eutypa</taxon>
    </lineage>
</organism>
<dbReference type="KEGG" id="ela:UCREL1_2352"/>
<dbReference type="EMBL" id="KB705830">
    <property type="protein sequence ID" value="EMR70585.1"/>
    <property type="molecule type" value="Genomic_DNA"/>
</dbReference>
<sequence>MDSTHPVCQALNLSDGQRCAEVASAHNDVFCRFHAKQCFGMYMGYKRRNAQLDALPKSAPPYLESSSTPLANMAFEDVDDDSTLQSIHAHLFQEYVLLGRVIDARRLHHKHFYSLQMDYGHQSYLDILANRRHIVLRALEKLERRSAEVLYEKEKWFKWVRKVQEDDETNREKEQKKVKLEAAMFKRHWKKMQTRIKAQREKEEKRRQDIFLEEAYQERVKAMSLEDDDEKWDPIEDVVEDERGQYIDLIKHFLWMELLLDEDPSASRSVQPDASGGLDKPSAANGTKAKKSKKKSKANAAKKANEEGESSAREEEAPIRGQNKIMNMMQSGETKAAEAPEPNKNNIETELEMRKRLKEGVEKNYDDVEGPILVGSLQLPHGTHLKTTPLADEEIDSLTSEIKEIKLLLFCRLILSHTSLLPAALRASSVEEFLNDPDITKSDLRDLCLRVEQPSLQDIRDACADLGRGDEPDVDEEEYFEAEESIQDVILQDRRYGHLQDEDWLAKNLVTHLAPEPAESPANPGQKRLKREKMKVTICGKSIWNYSSQASMSRNGWLQFSVLAKDCDLRHAVSLCRNWDEFSQLNFLTAWQYFPASNWVSWGSDTATMQLHELGFFPYFKDLSAYQKSHSHQIGGRSQLRRQHNIIEARNIVVGHMRCKDSMTRRFIQYCAMRSSEVLILVRDGKTGKIIISPDEKELWTFREKHGLGRASKKEWDSVLEVGHIYFSMVELLRKWHLGFDDHYDIWIWDFIPGRKAKELKELKKARRITSRMDIYRPREQFLRSLTRDEETMRVRSINPNQQAKSLWDEINDPNKKSYYADPATRKIVESIDEEALYSCYSEADAAEDMVLFPDELTSTDRNVPFKEISNPTTVFETAPATVLQFLSEGAKRTKDDIPDAPETTIWSLPRIWEDALEILNNRPIDFSKTQLLQKVGLLQGVYGRIGGSVGMGGDMLSRIKQADSLEVMEKDRGAAMIESFHLADLEPGAPEKYEETCKIIHGIQATTQPSRPTDWVWFLAEILAWLEVRADYRTYTHEPFAPWPHAFIIQDIVKAFAYMAMFFPGIDICSPATEYFKSDEGSQYRDSLLLKPLERSRTVPKHRTRTSYRYREKGFWKEWEDIFDANLENGDWYMNKYPPEWDVAVRPIIAKFYRAGVMQPANLPNDPQIVPGIATANTEPHRPDDIDLFIEYADRFNVLGKLQFPPNYVHPHEWPNLLEVAREFASAVGLADTISKGTGGEGIGEARYAVLRLWSAPHFYPLMIRHDNRRIASFLDPLGRVWEWKYIPKDGFSSEWSIYNTVRTRLDLLKEQFKGRVVHRGDVVLVMGASEEELLRYAVAVTFAIQTKPWYREFDLWKSFVNVDLAFLEELDPYWLD</sequence>
<evidence type="ECO:0000256" key="2">
    <source>
        <dbReference type="SAM" id="MobiDB-lite"/>
    </source>
</evidence>
<feature type="region of interest" description="Disordered" evidence="2">
    <location>
        <begin position="266"/>
        <end position="322"/>
    </location>
</feature>
<dbReference type="HOGENOM" id="CLU_002757_0_0_1"/>
<accession>M7TVB6</accession>
<feature type="coiled-coil region" evidence="1">
    <location>
        <begin position="125"/>
        <end position="183"/>
    </location>
</feature>
<evidence type="ECO:0000313" key="3">
    <source>
        <dbReference type="EMBL" id="EMR70585.1"/>
    </source>
</evidence>
<keyword evidence="1" id="KW-0175">Coiled coil</keyword>
<name>M7TVB6_EUTLA</name>
<dbReference type="Proteomes" id="UP000012174">
    <property type="component" value="Unassembled WGS sequence"/>
</dbReference>
<proteinExistence type="predicted"/>
<dbReference type="OrthoDB" id="5326588at2759"/>
<protein>
    <submittedName>
        <fullName evidence="3">Putative mfs allantoate protein</fullName>
    </submittedName>
</protein>
<feature type="compositionally biased region" description="Basic residues" evidence="2">
    <location>
        <begin position="288"/>
        <end position="297"/>
    </location>
</feature>
<evidence type="ECO:0000313" key="4">
    <source>
        <dbReference type="Proteomes" id="UP000012174"/>
    </source>
</evidence>
<gene>
    <name evidence="3" type="ORF">UCREL1_2352</name>
</gene>